<dbReference type="GO" id="GO:0008168">
    <property type="term" value="F:methyltransferase activity"/>
    <property type="evidence" value="ECO:0007669"/>
    <property type="project" value="UniProtKB-KW"/>
</dbReference>
<organism evidence="1 2">
    <name type="scientific">Lachnoanaerobaculum saburreum DSM 3986</name>
    <dbReference type="NCBI Taxonomy" id="887325"/>
    <lineage>
        <taxon>Bacteria</taxon>
        <taxon>Bacillati</taxon>
        <taxon>Bacillota</taxon>
        <taxon>Clostridia</taxon>
        <taxon>Lachnospirales</taxon>
        <taxon>Lachnospiraceae</taxon>
        <taxon>Lachnoanaerobaculum</taxon>
    </lineage>
</organism>
<dbReference type="EMBL" id="AEPW01000078">
    <property type="protein sequence ID" value="EFU76151.1"/>
    <property type="molecule type" value="Genomic_DNA"/>
</dbReference>
<dbReference type="RefSeq" id="WP_008751702.1">
    <property type="nucleotide sequence ID" value="NZ_GL622296.1"/>
</dbReference>
<name>E6LPQ3_9FIRM</name>
<keyword evidence="1" id="KW-0808">Transferase</keyword>
<gene>
    <name evidence="1" type="ORF">HMPREF0381_1938</name>
</gene>
<evidence type="ECO:0000313" key="2">
    <source>
        <dbReference type="Proteomes" id="UP000003434"/>
    </source>
</evidence>
<dbReference type="GO" id="GO:0032259">
    <property type="term" value="P:methylation"/>
    <property type="evidence" value="ECO:0007669"/>
    <property type="project" value="UniProtKB-KW"/>
</dbReference>
<evidence type="ECO:0000313" key="1">
    <source>
        <dbReference type="EMBL" id="EFU76151.1"/>
    </source>
</evidence>
<comment type="caution">
    <text evidence="1">The sequence shown here is derived from an EMBL/GenBank/DDBJ whole genome shotgun (WGS) entry which is preliminary data.</text>
</comment>
<reference evidence="1 2" key="1">
    <citation type="submission" date="2010-12" db="EMBL/GenBank/DDBJ databases">
        <authorList>
            <person name="Muzny D."/>
            <person name="Qin X."/>
            <person name="Deng J."/>
            <person name="Jiang H."/>
            <person name="Liu Y."/>
            <person name="Qu J."/>
            <person name="Song X.-Z."/>
            <person name="Zhang L."/>
            <person name="Thornton R."/>
            <person name="Coyle M."/>
            <person name="Francisco L."/>
            <person name="Jackson L."/>
            <person name="Javaid M."/>
            <person name="Korchina V."/>
            <person name="Kovar C."/>
            <person name="Mata R."/>
            <person name="Mathew T."/>
            <person name="Ngo R."/>
            <person name="Nguyen L."/>
            <person name="Nguyen N."/>
            <person name="Okwuonu G."/>
            <person name="Ongeri F."/>
            <person name="Pham C."/>
            <person name="Simmons D."/>
            <person name="Wilczek-Boney K."/>
            <person name="Hale W."/>
            <person name="Jakkamsetti A."/>
            <person name="Pham P."/>
            <person name="Ruth R."/>
            <person name="San Lucas F."/>
            <person name="Warren J."/>
            <person name="Zhang J."/>
            <person name="Zhao Z."/>
            <person name="Zhou C."/>
            <person name="Zhu D."/>
            <person name="Lee S."/>
            <person name="Bess C."/>
            <person name="Blankenburg K."/>
            <person name="Forbes L."/>
            <person name="Fu Q."/>
            <person name="Gubbala S."/>
            <person name="Hirani K."/>
            <person name="Jayaseelan J.C."/>
            <person name="Lara F."/>
            <person name="Munidasa M."/>
            <person name="Palculict T."/>
            <person name="Patil S."/>
            <person name="Pu L.-L."/>
            <person name="Saada N."/>
            <person name="Tang L."/>
            <person name="Weissenberger G."/>
            <person name="Zhu Y."/>
            <person name="Hemphill L."/>
            <person name="Shang Y."/>
            <person name="Youmans B."/>
            <person name="Ayvaz T."/>
            <person name="Ross M."/>
            <person name="Santibanez J."/>
            <person name="Aqrawi P."/>
            <person name="Gross S."/>
            <person name="Joshi V."/>
            <person name="Fowler G."/>
            <person name="Nazareth L."/>
            <person name="Reid J."/>
            <person name="Worley K."/>
            <person name="Petrosino J."/>
            <person name="Highlander S."/>
            <person name="Gibbs R."/>
        </authorList>
    </citation>
    <scope>NUCLEOTIDE SEQUENCE [LARGE SCALE GENOMIC DNA]</scope>
    <source>
        <strain evidence="1 2">DSM 3986</strain>
    </source>
</reference>
<dbReference type="HOGENOM" id="CLU_3291703_0_0_9"/>
<dbReference type="Proteomes" id="UP000003434">
    <property type="component" value="Unassembled WGS sequence"/>
</dbReference>
<sequence>MEKIRMESVDSTAKNIEKIAEIFPNCITETYVRGGGTPKV</sequence>
<accession>E6LPQ3</accession>
<proteinExistence type="predicted"/>
<protein>
    <submittedName>
        <fullName evidence="1">Type III restriction-modification system, methylase subunit</fullName>
    </submittedName>
</protein>
<keyword evidence="1" id="KW-0489">Methyltransferase</keyword>
<dbReference type="AlphaFoldDB" id="E6LPQ3"/>